<dbReference type="EC" id="2.7.13.3" evidence="2"/>
<dbReference type="AlphaFoldDB" id="A0A376FFZ6"/>
<evidence type="ECO:0000256" key="1">
    <source>
        <dbReference type="SAM" id="Phobius"/>
    </source>
</evidence>
<dbReference type="EMBL" id="UFYI01000007">
    <property type="protein sequence ID" value="STD23229.1"/>
    <property type="molecule type" value="Genomic_DNA"/>
</dbReference>
<proteinExistence type="predicted"/>
<sequence>MNSMRRRLMVLLAVILLFFQLISVIWLWHESREQIGFLVNETLSAKARNNHVEKEIREAIASLLVPSLVMVGFTLLFSFWAVTWNNPTAE</sequence>
<accession>A0A376FFZ6</accession>
<evidence type="ECO:0000313" key="3">
    <source>
        <dbReference type="Proteomes" id="UP000255163"/>
    </source>
</evidence>
<feature type="transmembrane region" description="Helical" evidence="1">
    <location>
        <begin position="59"/>
        <end position="82"/>
    </location>
</feature>
<gene>
    <name evidence="2" type="primary">basS_1</name>
    <name evidence="2" type="ORF">NCTC12123_03713</name>
</gene>
<dbReference type="Proteomes" id="UP000255163">
    <property type="component" value="Unassembled WGS sequence"/>
</dbReference>
<organism evidence="2 3">
    <name type="scientific">Enterobacter asburiae</name>
    <dbReference type="NCBI Taxonomy" id="61645"/>
    <lineage>
        <taxon>Bacteria</taxon>
        <taxon>Pseudomonadati</taxon>
        <taxon>Pseudomonadota</taxon>
        <taxon>Gammaproteobacteria</taxon>
        <taxon>Enterobacterales</taxon>
        <taxon>Enterobacteriaceae</taxon>
        <taxon>Enterobacter</taxon>
        <taxon>Enterobacter cloacae complex</taxon>
    </lineage>
</organism>
<reference evidence="2 3" key="1">
    <citation type="submission" date="2018-06" db="EMBL/GenBank/DDBJ databases">
        <authorList>
            <consortium name="Pathogen Informatics"/>
            <person name="Doyle S."/>
        </authorList>
    </citation>
    <scope>NUCLEOTIDE SEQUENCE [LARGE SCALE GENOMIC DNA]</scope>
    <source>
        <strain evidence="2 3">NCTC12123</strain>
    </source>
</reference>
<keyword evidence="2" id="KW-0808">Transferase</keyword>
<feature type="transmembrane region" description="Helical" evidence="1">
    <location>
        <begin position="7"/>
        <end position="28"/>
    </location>
</feature>
<dbReference type="GO" id="GO:0004673">
    <property type="term" value="F:protein histidine kinase activity"/>
    <property type="evidence" value="ECO:0007669"/>
    <property type="project" value="UniProtKB-EC"/>
</dbReference>
<keyword evidence="1" id="KW-1133">Transmembrane helix</keyword>
<keyword evidence="1" id="KW-0812">Transmembrane</keyword>
<evidence type="ECO:0000313" key="2">
    <source>
        <dbReference type="EMBL" id="STD23229.1"/>
    </source>
</evidence>
<protein>
    <submittedName>
        <fullName evidence="2">Sensor protein BasS</fullName>
        <ecNumber evidence="2">2.7.13.3</ecNumber>
    </submittedName>
</protein>
<keyword evidence="1" id="KW-0472">Membrane</keyword>
<name>A0A376FFZ6_ENTAS</name>